<feature type="transmembrane region" description="Helical" evidence="2">
    <location>
        <begin position="253"/>
        <end position="276"/>
    </location>
</feature>
<evidence type="ECO:0008006" key="5">
    <source>
        <dbReference type="Google" id="ProtNLM"/>
    </source>
</evidence>
<dbReference type="Pfam" id="PF06161">
    <property type="entry name" value="DUF975"/>
    <property type="match status" value="1"/>
</dbReference>
<keyword evidence="2" id="KW-1133">Transmembrane helix</keyword>
<gene>
    <name evidence="3" type="ORF">CLOSTMETH_01199</name>
</gene>
<keyword evidence="2" id="KW-0812">Transmembrane</keyword>
<dbReference type="HOGENOM" id="CLU_749461_0_0_9"/>
<evidence type="ECO:0000256" key="2">
    <source>
        <dbReference type="SAM" id="Phobius"/>
    </source>
</evidence>
<feature type="transmembrane region" description="Helical" evidence="2">
    <location>
        <begin position="215"/>
        <end position="241"/>
    </location>
</feature>
<dbReference type="Proteomes" id="UP000003340">
    <property type="component" value="Unassembled WGS sequence"/>
</dbReference>
<comment type="caution">
    <text evidence="3">The sequence shown here is derived from an EMBL/GenBank/DDBJ whole genome shotgun (WGS) entry which is preliminary data.</text>
</comment>
<evidence type="ECO:0000256" key="1">
    <source>
        <dbReference type="SAM" id="MobiDB-lite"/>
    </source>
</evidence>
<organism evidence="3 4">
    <name type="scientific">[Clostridium] methylpentosum DSM 5476</name>
    <dbReference type="NCBI Taxonomy" id="537013"/>
    <lineage>
        <taxon>Bacteria</taxon>
        <taxon>Bacillati</taxon>
        <taxon>Bacillota</taxon>
        <taxon>Clostridia</taxon>
        <taxon>Eubacteriales</taxon>
        <taxon>Oscillospiraceae</taxon>
        <taxon>Oscillospiraceae incertae sedis</taxon>
    </lineage>
</organism>
<name>C0EBI1_9FIRM</name>
<accession>C0EBI1</accession>
<keyword evidence="4" id="KW-1185">Reference proteome</keyword>
<reference evidence="3 4" key="2">
    <citation type="submission" date="2009-02" db="EMBL/GenBank/DDBJ databases">
        <title>Draft genome sequence of Clostridium methylpentosum (DSM 5476).</title>
        <authorList>
            <person name="Sudarsanam P."/>
            <person name="Ley R."/>
            <person name="Guruge J."/>
            <person name="Turnbaugh P.J."/>
            <person name="Mahowald M."/>
            <person name="Liep D."/>
            <person name="Gordon J."/>
        </authorList>
    </citation>
    <scope>NUCLEOTIDE SEQUENCE [LARGE SCALE GENOMIC DNA]</scope>
    <source>
        <strain evidence="3 4">DSM 5476</strain>
    </source>
</reference>
<feature type="transmembrane region" description="Helical" evidence="2">
    <location>
        <begin position="102"/>
        <end position="122"/>
    </location>
</feature>
<feature type="region of interest" description="Disordered" evidence="1">
    <location>
        <begin position="1"/>
        <end position="25"/>
    </location>
</feature>
<proteinExistence type="predicted"/>
<dbReference type="STRING" id="537013.CLOSTMETH_01199"/>
<dbReference type="EMBL" id="ACEC01000042">
    <property type="protein sequence ID" value="EEG31167.1"/>
    <property type="molecule type" value="Genomic_DNA"/>
</dbReference>
<evidence type="ECO:0000313" key="3">
    <source>
        <dbReference type="EMBL" id="EEG31167.1"/>
    </source>
</evidence>
<sequence length="369" mass="41067">MDPAAEQMERRLAPALAKNREQPNVLGKARKADRDVYFPIAATAAGRSLPASPDGSRINLARIPRESEHTKGGYNDAIEGNEGMTVNRHIKRNAKNALRGQWSKGIAAALILLCVVIALTLLETTVDTILGTEAYFTMLSQFGPVQWLTSHGLYDSAVRYSVLAVVLILEFFLLTPFGFGFLKWAYEIASGKRSPITLIFYYYTGFKKYFKSLRVAFSVLLRVVCYTFVLTLPAMLLYGGACYYASTPGYLPYFYLVMVGLSVLFALCGGVLALILSMKYMIVAFLFVEDPQIKVRPSIQRSAEIMKQQKRSAASLLFSFVPLLLLSLAYLPLLFVLPYIAVAFAIFAKYLIEKDRREHAAGLQNGEVN</sequence>
<dbReference type="eggNOG" id="COG5523">
    <property type="taxonomic scope" value="Bacteria"/>
</dbReference>
<evidence type="ECO:0000313" key="4">
    <source>
        <dbReference type="Proteomes" id="UP000003340"/>
    </source>
</evidence>
<keyword evidence="2" id="KW-0472">Membrane</keyword>
<feature type="transmembrane region" description="Helical" evidence="2">
    <location>
        <begin position="336"/>
        <end position="352"/>
    </location>
</feature>
<dbReference type="PANTHER" id="PTHR40076">
    <property type="entry name" value="MEMBRANE PROTEIN-RELATED"/>
    <property type="match status" value="1"/>
</dbReference>
<dbReference type="InterPro" id="IPR010380">
    <property type="entry name" value="DUF975"/>
</dbReference>
<dbReference type="PANTHER" id="PTHR40076:SF1">
    <property type="entry name" value="MEMBRANE PROTEIN"/>
    <property type="match status" value="1"/>
</dbReference>
<dbReference type="AlphaFoldDB" id="C0EBI1"/>
<reference evidence="3 4" key="1">
    <citation type="submission" date="2009-01" db="EMBL/GenBank/DDBJ databases">
        <authorList>
            <person name="Fulton L."/>
            <person name="Clifton S."/>
            <person name="Fulton B."/>
            <person name="Xu J."/>
            <person name="Minx P."/>
            <person name="Pepin K.H."/>
            <person name="Johnson M."/>
            <person name="Bhonagiri V."/>
            <person name="Nash W.E."/>
            <person name="Mardis E.R."/>
            <person name="Wilson R.K."/>
        </authorList>
    </citation>
    <scope>NUCLEOTIDE SEQUENCE [LARGE SCALE GENOMIC DNA]</scope>
    <source>
        <strain evidence="3 4">DSM 5476</strain>
    </source>
</reference>
<protein>
    <recommendedName>
        <fullName evidence="5">DUF975 family protein</fullName>
    </recommendedName>
</protein>
<feature type="transmembrane region" description="Helical" evidence="2">
    <location>
        <begin position="160"/>
        <end position="182"/>
    </location>
</feature>